<organism evidence="2 3">
    <name type="scientific">Parascaris equorum</name>
    <name type="common">Equine roundworm</name>
    <dbReference type="NCBI Taxonomy" id="6256"/>
    <lineage>
        <taxon>Eukaryota</taxon>
        <taxon>Metazoa</taxon>
        <taxon>Ecdysozoa</taxon>
        <taxon>Nematoda</taxon>
        <taxon>Chromadorea</taxon>
        <taxon>Rhabditida</taxon>
        <taxon>Spirurina</taxon>
        <taxon>Ascaridomorpha</taxon>
        <taxon>Ascaridoidea</taxon>
        <taxon>Ascarididae</taxon>
        <taxon>Parascaris</taxon>
    </lineage>
</organism>
<protein>
    <submittedName>
        <fullName evidence="3">Uncharacterized protein</fullName>
    </submittedName>
</protein>
<evidence type="ECO:0000313" key="2">
    <source>
        <dbReference type="Proteomes" id="UP000887564"/>
    </source>
</evidence>
<feature type="transmembrane region" description="Helical" evidence="1">
    <location>
        <begin position="29"/>
        <end position="48"/>
    </location>
</feature>
<sequence>MADETIHCNHRSPRRRVYGRMESGKGSRVSLYISFVCYLVFCSLVLVIHGHHEWLVSNHCSGTIHHQHKLKAKRDEYALQLVHSYHRCRYVRARIRELPYVSTSSGDHNRAHCHSGSHGDPSPLILSRLCYPRNDFY</sequence>
<dbReference type="WBParaSite" id="PEQ_0000319601-mRNA-1">
    <property type="protein sequence ID" value="PEQ_0000319601-mRNA-1"/>
    <property type="gene ID" value="PEQ_0000319601"/>
</dbReference>
<keyword evidence="2" id="KW-1185">Reference proteome</keyword>
<name>A0A914RA92_PAREQ</name>
<keyword evidence="1" id="KW-1133">Transmembrane helix</keyword>
<keyword evidence="1" id="KW-0812">Transmembrane</keyword>
<keyword evidence="1" id="KW-0472">Membrane</keyword>
<dbReference type="Proteomes" id="UP000887564">
    <property type="component" value="Unplaced"/>
</dbReference>
<accession>A0A914RA92</accession>
<evidence type="ECO:0000313" key="3">
    <source>
        <dbReference type="WBParaSite" id="PEQ_0000319601-mRNA-1"/>
    </source>
</evidence>
<evidence type="ECO:0000256" key="1">
    <source>
        <dbReference type="SAM" id="Phobius"/>
    </source>
</evidence>
<proteinExistence type="predicted"/>
<reference evidence="3" key="1">
    <citation type="submission" date="2022-11" db="UniProtKB">
        <authorList>
            <consortium name="WormBaseParasite"/>
        </authorList>
    </citation>
    <scope>IDENTIFICATION</scope>
</reference>
<dbReference type="AlphaFoldDB" id="A0A914RA92"/>